<dbReference type="OrthoDB" id="10378822at2759"/>
<dbReference type="EMBL" id="KN825494">
    <property type="protein sequence ID" value="KIK90611.1"/>
    <property type="molecule type" value="Genomic_DNA"/>
</dbReference>
<dbReference type="AlphaFoldDB" id="A0A0D0DRU3"/>
<evidence type="ECO:0000313" key="1">
    <source>
        <dbReference type="EMBL" id="KIK90611.1"/>
    </source>
</evidence>
<accession>A0A0D0DRU3</accession>
<reference evidence="2" key="2">
    <citation type="submission" date="2015-01" db="EMBL/GenBank/DDBJ databases">
        <title>Evolutionary Origins and Diversification of the Mycorrhizal Mutualists.</title>
        <authorList>
            <consortium name="DOE Joint Genome Institute"/>
            <consortium name="Mycorrhizal Genomics Consortium"/>
            <person name="Kohler A."/>
            <person name="Kuo A."/>
            <person name="Nagy L.G."/>
            <person name="Floudas D."/>
            <person name="Copeland A."/>
            <person name="Barry K.W."/>
            <person name="Cichocki N."/>
            <person name="Veneault-Fourrey C."/>
            <person name="LaButti K."/>
            <person name="Lindquist E.A."/>
            <person name="Lipzen A."/>
            <person name="Lundell T."/>
            <person name="Morin E."/>
            <person name="Murat C."/>
            <person name="Riley R."/>
            <person name="Ohm R."/>
            <person name="Sun H."/>
            <person name="Tunlid A."/>
            <person name="Henrissat B."/>
            <person name="Grigoriev I.V."/>
            <person name="Hibbett D.S."/>
            <person name="Martin F."/>
        </authorList>
    </citation>
    <scope>NUCLEOTIDE SEQUENCE [LARGE SCALE GENOMIC DNA]</scope>
    <source>
        <strain evidence="2">Ve08.2h10</strain>
    </source>
</reference>
<dbReference type="HOGENOM" id="CLU_3038023_0_0_1"/>
<dbReference type="Proteomes" id="UP000054538">
    <property type="component" value="Unassembled WGS sequence"/>
</dbReference>
<evidence type="ECO:0000313" key="2">
    <source>
        <dbReference type="Proteomes" id="UP000054538"/>
    </source>
</evidence>
<sequence>IDIPAAGELDDQVGEMAWTVGKLKDSVILAVNLGEVSIVHLEGNRVLGLYTPEWT</sequence>
<proteinExistence type="predicted"/>
<name>A0A0D0DRU3_9AGAM</name>
<organism evidence="1 2">
    <name type="scientific">Paxillus rubicundulus Ve08.2h10</name>
    <dbReference type="NCBI Taxonomy" id="930991"/>
    <lineage>
        <taxon>Eukaryota</taxon>
        <taxon>Fungi</taxon>
        <taxon>Dikarya</taxon>
        <taxon>Basidiomycota</taxon>
        <taxon>Agaricomycotina</taxon>
        <taxon>Agaricomycetes</taxon>
        <taxon>Agaricomycetidae</taxon>
        <taxon>Boletales</taxon>
        <taxon>Paxilineae</taxon>
        <taxon>Paxillaceae</taxon>
        <taxon>Paxillus</taxon>
    </lineage>
</organism>
<protein>
    <submittedName>
        <fullName evidence="1">Uncharacterized protein</fullName>
    </submittedName>
</protein>
<gene>
    <name evidence="1" type="ORF">PAXRUDRAFT_151518</name>
</gene>
<reference evidence="1 2" key="1">
    <citation type="submission" date="2014-04" db="EMBL/GenBank/DDBJ databases">
        <authorList>
            <consortium name="DOE Joint Genome Institute"/>
            <person name="Kuo A."/>
            <person name="Kohler A."/>
            <person name="Jargeat P."/>
            <person name="Nagy L.G."/>
            <person name="Floudas D."/>
            <person name="Copeland A."/>
            <person name="Barry K.W."/>
            <person name="Cichocki N."/>
            <person name="Veneault-Fourrey C."/>
            <person name="LaButti K."/>
            <person name="Lindquist E.A."/>
            <person name="Lipzen A."/>
            <person name="Lundell T."/>
            <person name="Morin E."/>
            <person name="Murat C."/>
            <person name="Sun H."/>
            <person name="Tunlid A."/>
            <person name="Henrissat B."/>
            <person name="Grigoriev I.V."/>
            <person name="Hibbett D.S."/>
            <person name="Martin F."/>
            <person name="Nordberg H.P."/>
            <person name="Cantor M.N."/>
            <person name="Hua S.X."/>
        </authorList>
    </citation>
    <scope>NUCLEOTIDE SEQUENCE [LARGE SCALE GENOMIC DNA]</scope>
    <source>
        <strain evidence="1 2">Ve08.2h10</strain>
    </source>
</reference>
<feature type="non-terminal residue" evidence="1">
    <location>
        <position position="1"/>
    </location>
</feature>
<dbReference type="InParanoid" id="A0A0D0DRU3"/>
<keyword evidence="2" id="KW-1185">Reference proteome</keyword>